<dbReference type="Proteomes" id="UP000002812">
    <property type="component" value="Unassembled WGS sequence"/>
</dbReference>
<evidence type="ECO:0000313" key="2">
    <source>
        <dbReference type="Proteomes" id="UP000002812"/>
    </source>
</evidence>
<protein>
    <submittedName>
        <fullName evidence="1">Uncharacterized protein</fullName>
    </submittedName>
</protein>
<dbReference type="EMBL" id="AKHY01000098">
    <property type="protein sequence ID" value="EIT81767.1"/>
    <property type="molecule type" value="Genomic_DNA"/>
</dbReference>
<dbReference type="AlphaFoldDB" id="I8A935"/>
<sequence>MYVGRGSNRYVAVESCRLWNSPSRLHTERRGLLDHIINARADMKFFTSLQLGLTSPVMSSEFNILTPNAMLGYGYRAEHFWYGIEKFTPKAIIVDSGSTDGGPYKLGLNKMTCGRDSYIRDLTPILQACFHKKIQVLIGSVGGDGSDKHVQEMFEIVQEISAKQGFSFNVATISAGFHRDLLRQRIVSKKVGPCGPVEELTVESADRAIDVVAQMGAEPYVDMDRLRAVT</sequence>
<reference evidence="1 2" key="1">
    <citation type="journal article" date="2012" name="Eukaryot. Cell">
        <title>Draft genome sequence of Aspergillus oryzae strain 3.042.</title>
        <authorList>
            <person name="Zhao G."/>
            <person name="Yao Y."/>
            <person name="Qi W."/>
            <person name="Wang C."/>
            <person name="Hou L."/>
            <person name="Zeng B."/>
            <person name="Cao X."/>
        </authorList>
    </citation>
    <scope>NUCLEOTIDE SEQUENCE [LARGE SCALE GENOMIC DNA]</scope>
    <source>
        <strain evidence="1 2">3.042</strain>
    </source>
</reference>
<dbReference type="HOGENOM" id="CLU_1204558_0_0_1"/>
<gene>
    <name evidence="1" type="ORF">Ao3042_01765</name>
</gene>
<organism evidence="1 2">
    <name type="scientific">Aspergillus oryzae (strain 3.042)</name>
    <name type="common">Yellow koji mold</name>
    <dbReference type="NCBI Taxonomy" id="1160506"/>
    <lineage>
        <taxon>Eukaryota</taxon>
        <taxon>Fungi</taxon>
        <taxon>Dikarya</taxon>
        <taxon>Ascomycota</taxon>
        <taxon>Pezizomycotina</taxon>
        <taxon>Eurotiomycetes</taxon>
        <taxon>Eurotiomycetidae</taxon>
        <taxon>Eurotiales</taxon>
        <taxon>Aspergillaceae</taxon>
        <taxon>Aspergillus</taxon>
        <taxon>Aspergillus subgen. Circumdati</taxon>
    </lineage>
</organism>
<comment type="caution">
    <text evidence="1">The sequence shown here is derived from an EMBL/GenBank/DDBJ whole genome shotgun (WGS) entry which is preliminary data.</text>
</comment>
<reference evidence="2" key="2">
    <citation type="submission" date="2012-06" db="EMBL/GenBank/DDBJ databases">
        <title>Comparative genomic analyses of Aspergillus oryzae 3.042 and A. oryzae RIB40 for soy-sauce fermentation.</title>
        <authorList>
            <person name="Zhao G."/>
            <person name="Hou L."/>
            <person name="Wang C."/>
            <person name="Cao X."/>
        </authorList>
    </citation>
    <scope>NUCLEOTIDE SEQUENCE [LARGE SCALE GENOMIC DNA]</scope>
    <source>
        <strain evidence="2">3.042</strain>
    </source>
</reference>
<accession>I8A935</accession>
<evidence type="ECO:0000313" key="1">
    <source>
        <dbReference type="EMBL" id="EIT81767.1"/>
    </source>
</evidence>
<name>I8A935_ASPO3</name>
<proteinExistence type="predicted"/>